<dbReference type="Gene3D" id="2.40.30.100">
    <property type="entry name" value="AF2212/PG0164-like"/>
    <property type="match status" value="1"/>
</dbReference>
<dbReference type="Pfam" id="PF13376">
    <property type="entry name" value="OmdA"/>
    <property type="match status" value="1"/>
</dbReference>
<organism evidence="1 2">
    <name type="scientific">Mucilaginibacter rigui</name>
    <dbReference type="NCBI Taxonomy" id="534635"/>
    <lineage>
        <taxon>Bacteria</taxon>
        <taxon>Pseudomonadati</taxon>
        <taxon>Bacteroidota</taxon>
        <taxon>Sphingobacteriia</taxon>
        <taxon>Sphingobacteriales</taxon>
        <taxon>Sphingobacteriaceae</taxon>
        <taxon>Mucilaginibacter</taxon>
    </lineage>
</organism>
<evidence type="ECO:0000313" key="2">
    <source>
        <dbReference type="Proteomes" id="UP000618754"/>
    </source>
</evidence>
<dbReference type="SUPFAM" id="SSF141694">
    <property type="entry name" value="AF2212/PG0164-like"/>
    <property type="match status" value="1"/>
</dbReference>
<gene>
    <name evidence="1" type="ORF">IDJ75_00315</name>
</gene>
<dbReference type="InterPro" id="IPR015018">
    <property type="entry name" value="DUF1905"/>
</dbReference>
<dbReference type="RefSeq" id="WP_191173630.1">
    <property type="nucleotide sequence ID" value="NZ_JACWMW010000001.1"/>
</dbReference>
<protein>
    <submittedName>
        <fullName evidence="1">DUF1905 domain-containing protein</fullName>
    </submittedName>
</protein>
<name>A0ABR7WZD4_9SPHI</name>
<reference evidence="1 2" key="1">
    <citation type="submission" date="2020-09" db="EMBL/GenBank/DDBJ databases">
        <title>Novel species of Mucilaginibacter isolated from a glacier on the Tibetan Plateau.</title>
        <authorList>
            <person name="Liu Q."/>
            <person name="Xin Y.-H."/>
        </authorList>
    </citation>
    <scope>NUCLEOTIDE SEQUENCE [LARGE SCALE GENOMIC DNA]</scope>
    <source>
        <strain evidence="1 2">CGMCC 1.13878</strain>
    </source>
</reference>
<dbReference type="Pfam" id="PF08922">
    <property type="entry name" value="DUF1905"/>
    <property type="match status" value="1"/>
</dbReference>
<accession>A0ABR7WZD4</accession>
<comment type="caution">
    <text evidence="1">The sequence shown here is derived from an EMBL/GenBank/DDBJ whole genome shotgun (WGS) entry which is preliminary data.</text>
</comment>
<proteinExistence type="predicted"/>
<keyword evidence="2" id="KW-1185">Reference proteome</keyword>
<dbReference type="Proteomes" id="UP000618754">
    <property type="component" value="Unassembled WGS sequence"/>
</dbReference>
<sequence>MVDFTTIILQVSEQGDKNGWTYLVVPADVAQQLLPGNKKAFRVRGKLDDFAIAGMALMPVGGGDFFMSLREEIRKGIRKTKGAMVRVQLEHDKDFKIEIPADLQECFDFEQPEAFEYFSGLAKSHQGYFIKWITDAKTEETRANRIAKTINAAVRRMDYGAMLREQKKLRGQ</sequence>
<evidence type="ECO:0000313" key="1">
    <source>
        <dbReference type="EMBL" id="MBD1383704.1"/>
    </source>
</evidence>
<dbReference type="EMBL" id="JACWMW010000001">
    <property type="protein sequence ID" value="MBD1383704.1"/>
    <property type="molecule type" value="Genomic_DNA"/>
</dbReference>
<dbReference type="InterPro" id="IPR037079">
    <property type="entry name" value="AF2212/PG0164-like_sf"/>
</dbReference>